<organism evidence="2 3">
    <name type="scientific">Enterocloster clostridioformis</name>
    <dbReference type="NCBI Taxonomy" id="1531"/>
    <lineage>
        <taxon>Bacteria</taxon>
        <taxon>Bacillati</taxon>
        <taxon>Bacillota</taxon>
        <taxon>Clostridia</taxon>
        <taxon>Lachnospirales</taxon>
        <taxon>Lachnospiraceae</taxon>
        <taxon>Enterocloster</taxon>
    </lineage>
</organism>
<dbReference type="EMBL" id="UAVW01000015">
    <property type="protein sequence ID" value="SQB14556.1"/>
    <property type="molecule type" value="Genomic_DNA"/>
</dbReference>
<protein>
    <submittedName>
        <fullName evidence="2">Uncharacterized protein</fullName>
    </submittedName>
</protein>
<sequence length="64" mass="7147">MIPAPQPATASPTPVPLTDGCPKTHLPPNPQRFFAETIKKLALSAWDVLISIIWIKDTLREQER</sequence>
<accession>A0A2X2UDR4</accession>
<evidence type="ECO:0000313" key="2">
    <source>
        <dbReference type="EMBL" id="SQB14556.1"/>
    </source>
</evidence>
<evidence type="ECO:0000313" key="3">
    <source>
        <dbReference type="Proteomes" id="UP000251853"/>
    </source>
</evidence>
<keyword evidence="3" id="KW-1185">Reference proteome</keyword>
<proteinExistence type="predicted"/>
<dbReference type="Proteomes" id="UP000251853">
    <property type="component" value="Unassembled WGS sequence"/>
</dbReference>
<dbReference type="AlphaFoldDB" id="A0A2X2UDR4"/>
<name>A0A2X2UDR4_9FIRM</name>
<feature type="region of interest" description="Disordered" evidence="1">
    <location>
        <begin position="1"/>
        <end position="24"/>
    </location>
</feature>
<gene>
    <name evidence="2" type="ORF">NCTC11224_03610</name>
</gene>
<evidence type="ECO:0000256" key="1">
    <source>
        <dbReference type="SAM" id="MobiDB-lite"/>
    </source>
</evidence>
<reference evidence="2 3" key="1">
    <citation type="submission" date="2018-06" db="EMBL/GenBank/DDBJ databases">
        <authorList>
            <consortium name="Pathogen Informatics"/>
            <person name="Doyle S."/>
        </authorList>
    </citation>
    <scope>NUCLEOTIDE SEQUENCE [LARGE SCALE GENOMIC DNA]</scope>
    <source>
        <strain evidence="2 3">NCTC11224</strain>
    </source>
</reference>